<reference evidence="2" key="1">
    <citation type="submission" date="2016-10" db="EMBL/GenBank/DDBJ databases">
        <authorList>
            <person name="Varghese N."/>
            <person name="Submissions S."/>
        </authorList>
    </citation>
    <scope>NUCLEOTIDE SEQUENCE [LARGE SCALE GENOMIC DNA]</scope>
    <source>
        <strain evidence="2">DSM 5918</strain>
    </source>
</reference>
<dbReference type="AlphaFoldDB" id="A0A1I3UNC1"/>
<evidence type="ECO:0000313" key="2">
    <source>
        <dbReference type="Proteomes" id="UP000198635"/>
    </source>
</evidence>
<dbReference type="EMBL" id="FORX01000008">
    <property type="protein sequence ID" value="SFJ84425.1"/>
    <property type="molecule type" value="Genomic_DNA"/>
</dbReference>
<dbReference type="STRING" id="52560.SAMN04488082_10851"/>
<dbReference type="Proteomes" id="UP000198635">
    <property type="component" value="Unassembled WGS sequence"/>
</dbReference>
<accession>A0A1I3UNC1</accession>
<name>A0A1I3UNC1_9BACT</name>
<evidence type="ECO:0000313" key="1">
    <source>
        <dbReference type="EMBL" id="SFJ84425.1"/>
    </source>
</evidence>
<dbReference type="OrthoDB" id="5431839at2"/>
<proteinExistence type="predicted"/>
<keyword evidence="2" id="KW-1185">Reference proteome</keyword>
<organism evidence="1 2">
    <name type="scientific">Desulfomicrobium apsheronum</name>
    <dbReference type="NCBI Taxonomy" id="52560"/>
    <lineage>
        <taxon>Bacteria</taxon>
        <taxon>Pseudomonadati</taxon>
        <taxon>Thermodesulfobacteriota</taxon>
        <taxon>Desulfovibrionia</taxon>
        <taxon>Desulfovibrionales</taxon>
        <taxon>Desulfomicrobiaceae</taxon>
        <taxon>Desulfomicrobium</taxon>
    </lineage>
</organism>
<gene>
    <name evidence="1" type="ORF">SAMN04488082_10851</name>
</gene>
<protein>
    <submittedName>
        <fullName evidence="1">Uncharacterized protein</fullName>
    </submittedName>
</protein>
<dbReference type="RefSeq" id="WP_092374598.1">
    <property type="nucleotide sequence ID" value="NZ_FORX01000008.1"/>
</dbReference>
<sequence>MTRQLSFKAQQREVEPHFRSQIDAAESTEDVKKFYERTIFDFLNKAIGDQIEIEPGDVVLDPEEKQGYQVSQRLREDDDFNRMHEESDLPAIMLLLTERALNRHKHLVTKQPDKTEIKIFQVPGPRRN</sequence>